<name>A0ABD3PEW7_9STRA</name>
<evidence type="ECO:0000313" key="2">
    <source>
        <dbReference type="EMBL" id="KAL3786447.1"/>
    </source>
</evidence>
<gene>
    <name evidence="2" type="ORF">HJC23_011028</name>
</gene>
<sequence>MNNRIRGSSVSNLETAPPIASMTKKLQPLQAKPTSDSNETTATNKKSTSSESVNLTVSARDKQRTNAPTSTLQDSSSENDRGDTDRRRSKRAKVQVKTNCKSTMAASVVEKSAAASSVHLSPKSDVAKPKVKYQSALSFNVTQIDSEILDKLTDQSSLEFYHEESAYRYHNPPFPERGPSQLALVRDEKIPGKLHPMQHDELKPLPLPSQIPELPSTGFCTWSYDEKTRVLLANFRVHDRKVCVAHEDEQFLLKMMERDDITVISQGLLDEINSSLLGREYLEGVVGSRFHHKVKEFKKTLNKPRDSIPTGEVNDKFEESGWYSMKISDYFEYVDRRLQIQGCNIINAKGLDGCDGNTGKHFDFTNDEGRNISIDPREVVLYMLDLDMVKMLPRAYDKFMRSFKLPSVLPGGLHCMMNAVNLNGRPFMGPNIYITPPSSFTYFHQDGNGTVDSEHYCHRGYNEVIMLRRLPERHKHHALHLFTGRSTFTHGFLYGKPHDQNTQLRWPTNEAIEECIRMGLHAFRKLSHLPLHEADCHCNLRNEILPSISQEDLVCVSVAWDWMFKGITSQGINREVASILECARLNHTYHVQSLGIPETALLFMAEENIARLKIKDSSGTSAGLIEFTPDPKTVLRGILPSLQFIVHRHLMTEKISMTSVKAGKHTKVSVHPKPNAWENPDLGHPEIIEDAFSMDPYESGDFICKFCSEELSNVYMHCDGCERLLNKDFNICASCHANENYKANIKMHPFNPKMKSTLNHTGIQFTLHYRFMLPEEELEILRKAETAVGDAILPASLETKVRLFSLLPRDFHCHLEAFPNDGICAGLDPSAASSTVDLASNKPLAL</sequence>
<proteinExistence type="predicted"/>
<evidence type="ECO:0008006" key="4">
    <source>
        <dbReference type="Google" id="ProtNLM"/>
    </source>
</evidence>
<dbReference type="AlphaFoldDB" id="A0ABD3PEW7"/>
<feature type="compositionally biased region" description="Polar residues" evidence="1">
    <location>
        <begin position="65"/>
        <end position="76"/>
    </location>
</feature>
<comment type="caution">
    <text evidence="2">The sequence shown here is derived from an EMBL/GenBank/DDBJ whole genome shotgun (WGS) entry which is preliminary data.</text>
</comment>
<accession>A0ABD3PEW7</accession>
<protein>
    <recommendedName>
        <fullName evidence="4">JmjC domain-containing protein</fullName>
    </recommendedName>
</protein>
<feature type="region of interest" description="Disordered" evidence="1">
    <location>
        <begin position="1"/>
        <end position="98"/>
    </location>
</feature>
<dbReference type="EMBL" id="JABMIG020000194">
    <property type="protein sequence ID" value="KAL3786447.1"/>
    <property type="molecule type" value="Genomic_DNA"/>
</dbReference>
<reference evidence="2 3" key="1">
    <citation type="journal article" date="2020" name="G3 (Bethesda)">
        <title>Improved Reference Genome for Cyclotella cryptica CCMP332, a Model for Cell Wall Morphogenesis, Salinity Adaptation, and Lipid Production in Diatoms (Bacillariophyta).</title>
        <authorList>
            <person name="Roberts W.R."/>
            <person name="Downey K.M."/>
            <person name="Ruck E.C."/>
            <person name="Traller J.C."/>
            <person name="Alverson A.J."/>
        </authorList>
    </citation>
    <scope>NUCLEOTIDE SEQUENCE [LARGE SCALE GENOMIC DNA]</scope>
    <source>
        <strain evidence="2 3">CCMP332</strain>
    </source>
</reference>
<dbReference type="SUPFAM" id="SSF51197">
    <property type="entry name" value="Clavaminate synthase-like"/>
    <property type="match status" value="1"/>
</dbReference>
<dbReference type="Proteomes" id="UP001516023">
    <property type="component" value="Unassembled WGS sequence"/>
</dbReference>
<evidence type="ECO:0000256" key="1">
    <source>
        <dbReference type="SAM" id="MobiDB-lite"/>
    </source>
</evidence>
<feature type="compositionally biased region" description="Polar residues" evidence="1">
    <location>
        <begin position="1"/>
        <end position="14"/>
    </location>
</feature>
<evidence type="ECO:0000313" key="3">
    <source>
        <dbReference type="Proteomes" id="UP001516023"/>
    </source>
</evidence>
<organism evidence="2 3">
    <name type="scientific">Cyclotella cryptica</name>
    <dbReference type="NCBI Taxonomy" id="29204"/>
    <lineage>
        <taxon>Eukaryota</taxon>
        <taxon>Sar</taxon>
        <taxon>Stramenopiles</taxon>
        <taxon>Ochrophyta</taxon>
        <taxon>Bacillariophyta</taxon>
        <taxon>Coscinodiscophyceae</taxon>
        <taxon>Thalassiosirophycidae</taxon>
        <taxon>Stephanodiscales</taxon>
        <taxon>Stephanodiscaceae</taxon>
        <taxon>Cyclotella</taxon>
    </lineage>
</organism>
<feature type="compositionally biased region" description="Polar residues" evidence="1">
    <location>
        <begin position="32"/>
        <end position="57"/>
    </location>
</feature>
<keyword evidence="3" id="KW-1185">Reference proteome</keyword>